<dbReference type="Pfam" id="PF07456">
    <property type="entry name" value="Hpre_diP_synt_I"/>
    <property type="match status" value="1"/>
</dbReference>
<evidence type="ECO:0000313" key="2">
    <source>
        <dbReference type="EMBL" id="MPM31148.1"/>
    </source>
</evidence>
<dbReference type="InterPro" id="IPR010898">
    <property type="entry name" value="Hpre_diP_synth_I"/>
</dbReference>
<reference evidence="2" key="1">
    <citation type="submission" date="2019-08" db="EMBL/GenBank/DDBJ databases">
        <authorList>
            <person name="Kucharzyk K."/>
            <person name="Murdoch R.W."/>
            <person name="Higgins S."/>
            <person name="Loffler F."/>
        </authorList>
    </citation>
    <scope>NUCLEOTIDE SEQUENCE</scope>
</reference>
<feature type="transmembrane region" description="Helical" evidence="1">
    <location>
        <begin position="39"/>
        <end position="60"/>
    </location>
</feature>
<protein>
    <recommendedName>
        <fullName evidence="3">Heptaprenyl diphosphate synthase component I</fullName>
    </recommendedName>
</protein>
<evidence type="ECO:0008006" key="3">
    <source>
        <dbReference type="Google" id="ProtNLM"/>
    </source>
</evidence>
<feature type="transmembrane region" description="Helical" evidence="1">
    <location>
        <begin position="103"/>
        <end position="129"/>
    </location>
</feature>
<feature type="transmembrane region" description="Helical" evidence="1">
    <location>
        <begin position="72"/>
        <end position="97"/>
    </location>
</feature>
<proteinExistence type="predicted"/>
<sequence>MPLPGIKLGLPNIVTLFALFYLDIPSAVIIIVLRTFLASVFMGSITALAFSLTGGLMAFVAMRLALKLYPKYLSIAGVSIIGAAFHNFGQICAAMVVMGTVNVFGYLPVLLIASIVTGFLIGAVFQAVVKKLASIRSIQAYLRDASMSSQSRPAMRFAPDTVEKDKNNP</sequence>
<keyword evidence="1" id="KW-1133">Transmembrane helix</keyword>
<dbReference type="PIRSF" id="PIRSF027391">
    <property type="entry name" value="Hpre_diP_synt_I"/>
    <property type="match status" value="1"/>
</dbReference>
<dbReference type="InterPro" id="IPR014535">
    <property type="entry name" value="Hpre_diP_synt_I"/>
</dbReference>
<name>A0A644YT61_9ZZZZ</name>
<organism evidence="2">
    <name type="scientific">bioreactor metagenome</name>
    <dbReference type="NCBI Taxonomy" id="1076179"/>
    <lineage>
        <taxon>unclassified sequences</taxon>
        <taxon>metagenomes</taxon>
        <taxon>ecological metagenomes</taxon>
    </lineage>
</organism>
<comment type="caution">
    <text evidence="2">The sequence shown here is derived from an EMBL/GenBank/DDBJ whole genome shotgun (WGS) entry which is preliminary data.</text>
</comment>
<keyword evidence="1" id="KW-0472">Membrane</keyword>
<accession>A0A644YT61</accession>
<keyword evidence="1" id="KW-0812">Transmembrane</keyword>
<evidence type="ECO:0000256" key="1">
    <source>
        <dbReference type="SAM" id="Phobius"/>
    </source>
</evidence>
<feature type="transmembrane region" description="Helical" evidence="1">
    <location>
        <begin position="12"/>
        <end position="33"/>
    </location>
</feature>
<gene>
    <name evidence="2" type="ORF">SDC9_77702</name>
</gene>
<dbReference type="AlphaFoldDB" id="A0A644YT61"/>
<dbReference type="EMBL" id="VSSQ01005990">
    <property type="protein sequence ID" value="MPM31148.1"/>
    <property type="molecule type" value="Genomic_DNA"/>
</dbReference>